<evidence type="ECO:0000313" key="10">
    <source>
        <dbReference type="RefSeq" id="XP_020859101.1"/>
    </source>
</evidence>
<keyword evidence="3" id="KW-0812">Transmembrane</keyword>
<gene>
    <name evidence="7 8 9 10" type="primary">IZUMO1</name>
</gene>
<dbReference type="Gene3D" id="2.60.40.10">
    <property type="entry name" value="Immunoglobulins"/>
    <property type="match status" value="1"/>
</dbReference>
<organism evidence="6 7">
    <name type="scientific">Phascolarctos cinereus</name>
    <name type="common">Koala</name>
    <dbReference type="NCBI Taxonomy" id="38626"/>
    <lineage>
        <taxon>Eukaryota</taxon>
        <taxon>Metazoa</taxon>
        <taxon>Chordata</taxon>
        <taxon>Craniata</taxon>
        <taxon>Vertebrata</taxon>
        <taxon>Euteleostomi</taxon>
        <taxon>Mammalia</taxon>
        <taxon>Metatheria</taxon>
        <taxon>Diprotodontia</taxon>
        <taxon>Phascolarctidae</taxon>
        <taxon>Phascolarctos</taxon>
    </lineage>
</organism>
<dbReference type="GO" id="GO:0005886">
    <property type="term" value="C:plasma membrane"/>
    <property type="evidence" value="ECO:0007669"/>
    <property type="project" value="TreeGrafter"/>
</dbReference>
<dbReference type="GO" id="GO:0035036">
    <property type="term" value="P:sperm-egg recognition"/>
    <property type="evidence" value="ECO:0007669"/>
    <property type="project" value="InterPro"/>
</dbReference>
<evidence type="ECO:0000259" key="5">
    <source>
        <dbReference type="Pfam" id="PF16706"/>
    </source>
</evidence>
<feature type="domain" description="Izumo protein immunoglobulin" evidence="5">
    <location>
        <begin position="177"/>
        <end position="212"/>
    </location>
</feature>
<sequence length="398" mass="44270">MGSLLRSALPLGFVVLALALSQRRAWGCLLCDPAVVAGLRDLEQNYLPSHMDLDPQALQTLVNRLEETMQQFSDLPVEENAYQGVIDEPTLSKASWAFLKELRRIRDSSLRDDFLLKELTWTLHMQKEQFIRLAVKFQRESLCPNKCGFMLQTLIWCHGCEKQVHSCQKSYDCGAQSVRVTENDDLVLDCELSWHKAAEGLTDYRFYRVLPGPMSCLALGVNSRSLGLPTPLWIPAGLWSCPDPCMLIPRGWGQVWPNGSEILVSQSQESTLTKPMVSLEDSGVYRCILGTIREHSPATVITYHVKVDQEEEQSIVTWTSFPFEAEAGLEAELGPQFELDPCTDHGEVFADSGQNAARILNITLIWLVAGAAAAVLGSLALTLYCARRAGLDLGRASK</sequence>
<dbReference type="InterPro" id="IPR029389">
    <property type="entry name" value="IZUMO"/>
</dbReference>
<feature type="domain" description="Izumo protein immunoglobulin" evidence="5">
    <location>
        <begin position="254"/>
        <end position="307"/>
    </location>
</feature>
<evidence type="ECO:0000256" key="4">
    <source>
        <dbReference type="SAM" id="SignalP"/>
    </source>
</evidence>
<dbReference type="Pfam" id="PF16706">
    <property type="entry name" value="Izumo-Ig"/>
    <property type="match status" value="2"/>
</dbReference>
<keyword evidence="6" id="KW-1185">Reference proteome</keyword>
<dbReference type="KEGG" id="pcw:110219780"/>
<name>A0A6P5LNV6_PHACI</name>
<keyword evidence="2 4" id="KW-0732">Signal</keyword>
<proteinExistence type="inferred from homology"/>
<dbReference type="RefSeq" id="XP_020859099.1">
    <property type="nucleotide sequence ID" value="XM_021003440.1"/>
</dbReference>
<accession>A0A6P5LNV6</accession>
<dbReference type="RefSeq" id="XP_020859098.1">
    <property type="nucleotide sequence ID" value="XM_021003439.1"/>
</dbReference>
<feature type="signal peptide" evidence="4">
    <location>
        <begin position="1"/>
        <end position="27"/>
    </location>
</feature>
<dbReference type="Pfam" id="PF15005">
    <property type="entry name" value="IZUMO"/>
    <property type="match status" value="1"/>
</dbReference>
<dbReference type="RefSeq" id="XP_020859101.1">
    <property type="nucleotide sequence ID" value="XM_021003442.1"/>
</dbReference>
<dbReference type="InterPro" id="IPR032699">
    <property type="entry name" value="Izumo-Ig"/>
</dbReference>
<protein>
    <submittedName>
        <fullName evidence="7 8">Izumo sperm-egg fusion protein 1 isoform X1</fullName>
    </submittedName>
</protein>
<evidence type="ECO:0000313" key="8">
    <source>
        <dbReference type="RefSeq" id="XP_020859099.1"/>
    </source>
</evidence>
<dbReference type="RefSeq" id="XP_020859100.1">
    <property type="nucleotide sequence ID" value="XM_021003441.1"/>
</dbReference>
<feature type="transmembrane region" description="Helical" evidence="3">
    <location>
        <begin position="364"/>
        <end position="386"/>
    </location>
</feature>
<dbReference type="GeneID" id="110219780"/>
<dbReference type="SUPFAM" id="SSF48726">
    <property type="entry name" value="Immunoglobulin"/>
    <property type="match status" value="1"/>
</dbReference>
<dbReference type="InterPro" id="IPR036179">
    <property type="entry name" value="Ig-like_dom_sf"/>
</dbReference>
<dbReference type="CTD" id="284359"/>
<evidence type="ECO:0000313" key="9">
    <source>
        <dbReference type="RefSeq" id="XP_020859100.1"/>
    </source>
</evidence>
<evidence type="ECO:0000256" key="1">
    <source>
        <dbReference type="ARBA" id="ARBA00009633"/>
    </source>
</evidence>
<evidence type="ECO:0000256" key="3">
    <source>
        <dbReference type="SAM" id="Phobius"/>
    </source>
</evidence>
<dbReference type="Proteomes" id="UP000515140">
    <property type="component" value="Unplaced"/>
</dbReference>
<dbReference type="AlphaFoldDB" id="A0A6P5LNV6"/>
<evidence type="ECO:0000313" key="7">
    <source>
        <dbReference type="RefSeq" id="XP_020859098.1"/>
    </source>
</evidence>
<dbReference type="PANTHER" id="PTHR35540">
    <property type="entry name" value="IZUMO SPERM-EGG FUSION PROTEIN 1"/>
    <property type="match status" value="1"/>
</dbReference>
<feature type="chain" id="PRO_5044648493" evidence="4">
    <location>
        <begin position="28"/>
        <end position="398"/>
    </location>
</feature>
<keyword evidence="3" id="KW-1133">Transmembrane helix</keyword>
<evidence type="ECO:0000256" key="2">
    <source>
        <dbReference type="ARBA" id="ARBA00022729"/>
    </source>
</evidence>
<dbReference type="InterPro" id="IPR032700">
    <property type="entry name" value="IZUMO1"/>
</dbReference>
<comment type="similarity">
    <text evidence="1">Belongs to the Izumo family.</text>
</comment>
<dbReference type="PANTHER" id="PTHR35540:SF1">
    <property type="entry name" value="IZUMO SPERM-EGG FUSION PROTEIN 1"/>
    <property type="match status" value="1"/>
</dbReference>
<dbReference type="GO" id="GO:0002080">
    <property type="term" value="C:acrosomal membrane"/>
    <property type="evidence" value="ECO:0007669"/>
    <property type="project" value="TreeGrafter"/>
</dbReference>
<keyword evidence="3" id="KW-0472">Membrane</keyword>
<dbReference type="GO" id="GO:0007342">
    <property type="term" value="P:fusion of sperm to egg plasma membrane involved in single fertilization"/>
    <property type="evidence" value="ECO:0007669"/>
    <property type="project" value="InterPro"/>
</dbReference>
<dbReference type="GO" id="GO:0005102">
    <property type="term" value="F:signaling receptor binding"/>
    <property type="evidence" value="ECO:0007669"/>
    <property type="project" value="InterPro"/>
</dbReference>
<dbReference type="InterPro" id="IPR013783">
    <property type="entry name" value="Ig-like_fold"/>
</dbReference>
<evidence type="ECO:0000313" key="6">
    <source>
        <dbReference type="Proteomes" id="UP000515140"/>
    </source>
</evidence>
<dbReference type="GO" id="GO:0086080">
    <property type="term" value="F:protein binding involved in heterotypic cell-cell adhesion"/>
    <property type="evidence" value="ECO:0007669"/>
    <property type="project" value="TreeGrafter"/>
</dbReference>
<reference evidence="7 8" key="1">
    <citation type="submission" date="2025-04" db="UniProtKB">
        <authorList>
            <consortium name="RefSeq"/>
        </authorList>
    </citation>
    <scope>IDENTIFICATION</scope>
    <source>
        <tissue evidence="7 8">Spleen</tissue>
    </source>
</reference>